<keyword evidence="5" id="KW-1015">Disulfide bond</keyword>
<dbReference type="Pfam" id="PF08742">
    <property type="entry name" value="C8"/>
    <property type="match status" value="1"/>
</dbReference>
<dbReference type="PROSITE" id="PS51233">
    <property type="entry name" value="VWFD"/>
    <property type="match status" value="1"/>
</dbReference>
<dbReference type="InterPro" id="IPR052424">
    <property type="entry name" value="Kielin_Chordin-BMP_Reg"/>
</dbReference>
<feature type="chain" id="PRO_5018231428" description="VWFD domain-containing protein" evidence="6">
    <location>
        <begin position="27"/>
        <end position="529"/>
    </location>
</feature>
<organism evidence="9 10">
    <name type="scientific">Pocillopora damicornis</name>
    <name type="common">Cauliflower coral</name>
    <name type="synonym">Millepora damicornis</name>
    <dbReference type="NCBI Taxonomy" id="46731"/>
    <lineage>
        <taxon>Eukaryota</taxon>
        <taxon>Metazoa</taxon>
        <taxon>Cnidaria</taxon>
        <taxon>Anthozoa</taxon>
        <taxon>Hexacorallia</taxon>
        <taxon>Scleractinia</taxon>
        <taxon>Astrocoeniina</taxon>
        <taxon>Pocilloporidae</taxon>
        <taxon>Pocillopora</taxon>
    </lineage>
</organism>
<dbReference type="SMART" id="SM00216">
    <property type="entry name" value="VWD"/>
    <property type="match status" value="1"/>
</dbReference>
<dbReference type="Gene3D" id="2.10.25.10">
    <property type="entry name" value="Laminin"/>
    <property type="match status" value="1"/>
</dbReference>
<dbReference type="PROSITE" id="PS50184">
    <property type="entry name" value="VWFC_2"/>
    <property type="match status" value="1"/>
</dbReference>
<dbReference type="OrthoDB" id="6019304at2759"/>
<dbReference type="PANTHER" id="PTHR46698">
    <property type="entry name" value="CROSSVEINLESS 2"/>
    <property type="match status" value="1"/>
</dbReference>
<evidence type="ECO:0000256" key="2">
    <source>
        <dbReference type="ARBA" id="ARBA00022525"/>
    </source>
</evidence>
<dbReference type="EMBL" id="RCHS01003477">
    <property type="protein sequence ID" value="RMX41575.1"/>
    <property type="molecule type" value="Genomic_DNA"/>
</dbReference>
<dbReference type="PROSITE" id="PS01208">
    <property type="entry name" value="VWFC_1"/>
    <property type="match status" value="2"/>
</dbReference>
<keyword evidence="4" id="KW-0677">Repeat</keyword>
<name>A0A3M6TJL6_POCDA</name>
<keyword evidence="2" id="KW-0964">Secreted</keyword>
<dbReference type="AlphaFoldDB" id="A0A3M6TJL6"/>
<dbReference type="STRING" id="46731.A0A3M6TJL6"/>
<comment type="caution">
    <text evidence="9">The sequence shown here is derived from an EMBL/GenBank/DDBJ whole genome shotgun (WGS) entry which is preliminary data.</text>
</comment>
<accession>A0A3M6TJL6</accession>
<dbReference type="Proteomes" id="UP000275408">
    <property type="component" value="Unassembled WGS sequence"/>
</dbReference>
<dbReference type="Pfam" id="PF01826">
    <property type="entry name" value="TIL"/>
    <property type="match status" value="1"/>
</dbReference>
<feature type="domain" description="VWFD" evidence="8">
    <location>
        <begin position="171"/>
        <end position="342"/>
    </location>
</feature>
<feature type="signal peptide" evidence="6">
    <location>
        <begin position="1"/>
        <end position="26"/>
    </location>
</feature>
<dbReference type="InterPro" id="IPR002919">
    <property type="entry name" value="TIL_dom"/>
</dbReference>
<sequence>MFDSRQGNLRLSSSLAFLLLISSVAGGGVAPGFKIQGSLASCTVENAVIELPILAGNPCFVCRCKNKSVECSREVCPRTNACKGTLKREKGKCCPVCNENQGPASCTHQGRTYKHNDSWFAKECKICFCTNGTVSCQLQKCSPKNSLRCPEGKAPGLVPGACCLQCVEKTGVCTSYGDPHYRTFDGQMFNFHGTCRYQLTSDNANFTIRMRNDRRYTKVYAWSKALAIHLVDSSIVLHKDLQVKVNKSDVKLPYYHLPYFQITKGSFTITLVSNMGVQVQWDGKGFIEIRVPKSLMGKVDGLCGNFNGNSKDDFNLKNGRRATSAQEFGESWSLGRRNHGCKKAPSEPVKSTMSQCRLRRLISGRKRCSVIKKQFANCHGKVKPDAYYSSCVSAVCQCTGRRCECDAVLAYKNKCKSEGITVNWGRNWKTYCGVSCAVKGAVFDDCAPACQRTCDNKDDVSVPCPSSSCVPGCLCPVGTVWNSQRTKCIHPEKCPPQLSSIQGKLRRAAVSLKRSHKWMIRQLKNNDGR</sequence>
<keyword evidence="3 6" id="KW-0732">Signal</keyword>
<evidence type="ECO:0000313" key="10">
    <source>
        <dbReference type="Proteomes" id="UP000275408"/>
    </source>
</evidence>
<evidence type="ECO:0000256" key="1">
    <source>
        <dbReference type="ARBA" id="ARBA00004613"/>
    </source>
</evidence>
<dbReference type="SMART" id="SM00832">
    <property type="entry name" value="C8"/>
    <property type="match status" value="1"/>
</dbReference>
<dbReference type="InterPro" id="IPR014853">
    <property type="entry name" value="VWF/SSPO/ZAN-like_Cys-rich_dom"/>
</dbReference>
<dbReference type="SMART" id="SM00214">
    <property type="entry name" value="VWC"/>
    <property type="match status" value="2"/>
</dbReference>
<dbReference type="Pfam" id="PF00094">
    <property type="entry name" value="VWD"/>
    <property type="match status" value="1"/>
</dbReference>
<feature type="domain" description="VWFC" evidence="7">
    <location>
        <begin position="104"/>
        <end position="167"/>
    </location>
</feature>
<dbReference type="Pfam" id="PF00093">
    <property type="entry name" value="VWC"/>
    <property type="match status" value="1"/>
</dbReference>
<evidence type="ECO:0000256" key="3">
    <source>
        <dbReference type="ARBA" id="ARBA00022729"/>
    </source>
</evidence>
<evidence type="ECO:0000259" key="7">
    <source>
        <dbReference type="PROSITE" id="PS50184"/>
    </source>
</evidence>
<proteinExistence type="predicted"/>
<dbReference type="Gene3D" id="2.10.70.10">
    <property type="entry name" value="Complement Module, domain 1"/>
    <property type="match status" value="1"/>
</dbReference>
<evidence type="ECO:0000256" key="5">
    <source>
        <dbReference type="ARBA" id="ARBA00023157"/>
    </source>
</evidence>
<gene>
    <name evidence="9" type="ORF">pdam_00008660</name>
</gene>
<dbReference type="InterPro" id="IPR036084">
    <property type="entry name" value="Ser_inhib-like_sf"/>
</dbReference>
<dbReference type="CDD" id="cd19941">
    <property type="entry name" value="TIL"/>
    <property type="match status" value="1"/>
</dbReference>
<dbReference type="GO" id="GO:0005576">
    <property type="term" value="C:extracellular region"/>
    <property type="evidence" value="ECO:0007669"/>
    <property type="project" value="UniProtKB-SubCell"/>
</dbReference>
<dbReference type="InterPro" id="IPR001007">
    <property type="entry name" value="VWF_dom"/>
</dbReference>
<evidence type="ECO:0000313" key="9">
    <source>
        <dbReference type="EMBL" id="RMX41575.1"/>
    </source>
</evidence>
<dbReference type="PANTHER" id="PTHR46698:SF4">
    <property type="entry name" value="CROSSVEINLESS 2"/>
    <property type="match status" value="1"/>
</dbReference>
<reference evidence="9 10" key="1">
    <citation type="journal article" date="2018" name="Sci. Rep.">
        <title>Comparative analysis of the Pocillopora damicornis genome highlights role of immune system in coral evolution.</title>
        <authorList>
            <person name="Cunning R."/>
            <person name="Bay R.A."/>
            <person name="Gillette P."/>
            <person name="Baker A.C."/>
            <person name="Traylor-Knowles N."/>
        </authorList>
    </citation>
    <scope>NUCLEOTIDE SEQUENCE [LARGE SCALE GENOMIC DNA]</scope>
    <source>
        <strain evidence="9">RSMAS</strain>
        <tissue evidence="9">Whole animal</tissue>
    </source>
</reference>
<evidence type="ECO:0008006" key="11">
    <source>
        <dbReference type="Google" id="ProtNLM"/>
    </source>
</evidence>
<keyword evidence="10" id="KW-1185">Reference proteome</keyword>
<evidence type="ECO:0000256" key="4">
    <source>
        <dbReference type="ARBA" id="ARBA00022737"/>
    </source>
</evidence>
<dbReference type="SUPFAM" id="SSF57603">
    <property type="entry name" value="FnI-like domain"/>
    <property type="match status" value="2"/>
</dbReference>
<dbReference type="OMA" id="MANCTIC"/>
<protein>
    <recommendedName>
        <fullName evidence="11">VWFD domain-containing protein</fullName>
    </recommendedName>
</protein>
<comment type="subcellular location">
    <subcellularLocation>
        <location evidence="1">Secreted</location>
    </subcellularLocation>
</comment>
<dbReference type="Gene3D" id="6.20.200.20">
    <property type="match status" value="1"/>
</dbReference>
<dbReference type="SUPFAM" id="SSF57567">
    <property type="entry name" value="Serine protease inhibitors"/>
    <property type="match status" value="1"/>
</dbReference>
<evidence type="ECO:0000259" key="8">
    <source>
        <dbReference type="PROSITE" id="PS51233"/>
    </source>
</evidence>
<evidence type="ECO:0000256" key="6">
    <source>
        <dbReference type="SAM" id="SignalP"/>
    </source>
</evidence>
<dbReference type="InterPro" id="IPR001846">
    <property type="entry name" value="VWF_type-D"/>
</dbReference>